<evidence type="ECO:0000256" key="15">
    <source>
        <dbReference type="ARBA" id="ARBA00023306"/>
    </source>
</evidence>
<dbReference type="InterPro" id="IPR038718">
    <property type="entry name" value="SNF2-like_sf"/>
</dbReference>
<evidence type="ECO:0000259" key="19">
    <source>
        <dbReference type="PROSITE" id="PS51192"/>
    </source>
</evidence>
<dbReference type="Pfam" id="PF00176">
    <property type="entry name" value="SNF2-rel_dom"/>
    <property type="match status" value="1"/>
</dbReference>
<dbReference type="GO" id="GO:0005524">
    <property type="term" value="F:ATP binding"/>
    <property type="evidence" value="ECO:0007669"/>
    <property type="project" value="UniProtKB-KW"/>
</dbReference>
<dbReference type="FunFam" id="3.40.50.10810:FF:000015">
    <property type="entry name" value="lymphoid-specific helicase isoform X1"/>
    <property type="match status" value="1"/>
</dbReference>
<keyword evidence="7" id="KW-0498">Mitosis</keyword>
<evidence type="ECO:0000256" key="13">
    <source>
        <dbReference type="ARBA" id="ARBA00023163"/>
    </source>
</evidence>
<feature type="domain" description="Helicase ATP-binding" evidence="19">
    <location>
        <begin position="233"/>
        <end position="400"/>
    </location>
</feature>
<evidence type="ECO:0000256" key="14">
    <source>
        <dbReference type="ARBA" id="ARBA00023242"/>
    </source>
</evidence>
<evidence type="ECO:0000256" key="8">
    <source>
        <dbReference type="ARBA" id="ARBA00022801"/>
    </source>
</evidence>
<feature type="compositionally biased region" description="Basic and acidic residues" evidence="18">
    <location>
        <begin position="117"/>
        <end position="127"/>
    </location>
</feature>
<keyword evidence="9" id="KW-0347">Helicase</keyword>
<feature type="region of interest" description="Disordered" evidence="18">
    <location>
        <begin position="1"/>
        <end position="75"/>
    </location>
</feature>
<evidence type="ECO:0000313" key="21">
    <source>
        <dbReference type="EMBL" id="KAG0264201.1"/>
    </source>
</evidence>
<dbReference type="PROSITE" id="PS51194">
    <property type="entry name" value="HELICASE_CTER"/>
    <property type="match status" value="1"/>
</dbReference>
<dbReference type="InterPro" id="IPR014001">
    <property type="entry name" value="Helicase_ATP-bd"/>
</dbReference>
<keyword evidence="14" id="KW-0539">Nucleus</keyword>
<feature type="compositionally biased region" description="Polar residues" evidence="18">
    <location>
        <begin position="47"/>
        <end position="62"/>
    </location>
</feature>
<sequence length="875" mass="99215">MSESSASTPVTPMEPSVGTPTSDSAESSIDAQSISLEGRKPEESTENKTAATATPAVQTLTSKSKDSKEFQQTVEQQRFQRLSFLLQKSTVYTHFLAKKMEQQQQEAREKAMRQAIREAEKEKKTTTEGDDAVETEVGTRVSTRHGGNHESQATAAKKKTKGPTSTSSAKKRKAEHDEYNIADYVDKDMLKKQKQTEAVDTATTAKTVFFRQPKLVTGGVLRDYQLEGVEWLVSLHQNGLNGILADEMGLGKTLQTISFLAFLCEKSNWGPFLIVAPLSTLANWVIEFERFAPDIPVLLYHGTPEEREHMRKHKMKKPGTKTFPVIVTSYEITMKDRTHLSKFKWRYIIVDEGHRLKNMDCKLIRELKSYDSANRLLLTGTPLQNNLTELWSLLNFLLPEIFDQLALFKEWFDFSDIDVKEGQERIQKQESERGIVSSLHQILKPFLLRRIKTDVEVNLPKKKEYLLYAPLTSAQKEWYDAALSHDIRDFLIRKKCGIDANKDEEADEEIPLDVMDAMIDADDNQAEKTEKTTAAIARRRTRAVVKSYAENSGDELDKEARKIEATKAIDAREVDLRKATKSVANMKLMNVVMQLRKACNHPYLFEWPEDYEPEDLLNSSGKMLVLNRLLEALFSRGHKVLIFSQFTSMLDIIHDWAEINKGWTCCRIDGSVPQTERRRQILEFNTNPSLKLFLLSTRAGGLGINLTSADTVIIFDSDWNPQMDLQAQDRVHRIGQTKPVLIYRLVTANTVEGKIIEKANSKRKLEKLVIHKDKFKRLSLADSMPSERKTTTLAEIAEMLAHNDGEEIQLATKDDVVISDKHLEMLLDRSDAAYASNISVTADSSDAGVTMFKTVEEVRDDQNDILKVDKMAAAV</sequence>
<dbReference type="PROSITE" id="PS51192">
    <property type="entry name" value="HELICASE_ATP_BIND_1"/>
    <property type="match status" value="1"/>
</dbReference>
<comment type="similarity">
    <text evidence="2">Belongs to the SNF2/RAD54 helicase family.</text>
</comment>
<dbReference type="CDD" id="cd18793">
    <property type="entry name" value="SF2_C_SNF"/>
    <property type="match status" value="1"/>
</dbReference>
<dbReference type="Pfam" id="PF00271">
    <property type="entry name" value="Helicase_C"/>
    <property type="match status" value="1"/>
</dbReference>
<keyword evidence="10" id="KW-0067">ATP-binding</keyword>
<feature type="region of interest" description="Disordered" evidence="18">
    <location>
        <begin position="117"/>
        <end position="175"/>
    </location>
</feature>
<evidence type="ECO:0000313" key="22">
    <source>
        <dbReference type="Proteomes" id="UP000726737"/>
    </source>
</evidence>
<evidence type="ECO:0000256" key="11">
    <source>
        <dbReference type="ARBA" id="ARBA00023015"/>
    </source>
</evidence>
<keyword evidence="6" id="KW-0547">Nucleotide-binding</keyword>
<keyword evidence="11" id="KW-0805">Transcription regulation</keyword>
<dbReference type="GO" id="GO:0006346">
    <property type="term" value="P:DNA methylation-dependent constitutive heterochromatin formation"/>
    <property type="evidence" value="ECO:0007669"/>
    <property type="project" value="TreeGrafter"/>
</dbReference>
<feature type="domain" description="Helicase C-terminal" evidence="20">
    <location>
        <begin position="625"/>
        <end position="792"/>
    </location>
</feature>
<evidence type="ECO:0000256" key="7">
    <source>
        <dbReference type="ARBA" id="ARBA00022776"/>
    </source>
</evidence>
<dbReference type="InterPro" id="IPR027417">
    <property type="entry name" value="P-loop_NTPase"/>
</dbReference>
<proteinExistence type="inferred from homology"/>
<evidence type="ECO:0000256" key="5">
    <source>
        <dbReference type="ARBA" id="ARBA00022618"/>
    </source>
</evidence>
<comment type="function">
    <text evidence="16">Plays an essential role in normal development and survival. Involved in regulation of the expansion or survival of lymphoid cells. Required for de novo or maintenance DNA methylation. May control silencing of the imprinted CDKN1C gene through DNA methylation. May play a role in formation and organization of heterochromatin, implying a functional role in the regulation of transcription and mitosis.</text>
</comment>
<protein>
    <recommendedName>
        <fullName evidence="17">Proliferation-associated SNF2-like protein</fullName>
    </recommendedName>
</protein>
<dbReference type="GO" id="GO:0005721">
    <property type="term" value="C:pericentric heterochromatin"/>
    <property type="evidence" value="ECO:0007669"/>
    <property type="project" value="TreeGrafter"/>
</dbReference>
<dbReference type="SMART" id="SM00490">
    <property type="entry name" value="HELICc"/>
    <property type="match status" value="1"/>
</dbReference>
<evidence type="ECO:0000256" key="12">
    <source>
        <dbReference type="ARBA" id="ARBA00023054"/>
    </source>
</evidence>
<feature type="compositionally biased region" description="Basic and acidic residues" evidence="18">
    <location>
        <begin position="37"/>
        <end position="46"/>
    </location>
</feature>
<evidence type="ECO:0000259" key="20">
    <source>
        <dbReference type="PROSITE" id="PS51194"/>
    </source>
</evidence>
<dbReference type="InterPro" id="IPR049730">
    <property type="entry name" value="SNF2/RAD54-like_C"/>
</dbReference>
<dbReference type="SUPFAM" id="SSF52540">
    <property type="entry name" value="P-loop containing nucleoside triphosphate hydrolases"/>
    <property type="match status" value="2"/>
</dbReference>
<dbReference type="InterPro" id="IPR000330">
    <property type="entry name" value="SNF2_N"/>
</dbReference>
<dbReference type="GO" id="GO:0003682">
    <property type="term" value="F:chromatin binding"/>
    <property type="evidence" value="ECO:0007669"/>
    <property type="project" value="TreeGrafter"/>
</dbReference>
<dbReference type="PANTHER" id="PTHR47161:SF1">
    <property type="entry name" value="LYMPHOID-SPECIFIC HELICASE"/>
    <property type="match status" value="1"/>
</dbReference>
<evidence type="ECO:0000256" key="1">
    <source>
        <dbReference type="ARBA" id="ARBA00004123"/>
    </source>
</evidence>
<name>A0A9P6QBK5_9FUNG</name>
<dbReference type="InterPro" id="IPR001650">
    <property type="entry name" value="Helicase_C-like"/>
</dbReference>
<keyword evidence="8" id="KW-0378">Hydrolase</keyword>
<feature type="compositionally biased region" description="Polar residues" evidence="18">
    <location>
        <begin position="18"/>
        <end position="35"/>
    </location>
</feature>
<gene>
    <name evidence="21" type="ORF">BG011_007235</name>
</gene>
<keyword evidence="4" id="KW-0597">Phosphoprotein</keyword>
<evidence type="ECO:0000256" key="2">
    <source>
        <dbReference type="ARBA" id="ARBA00007025"/>
    </source>
</evidence>
<dbReference type="Gene3D" id="3.40.50.10810">
    <property type="entry name" value="Tandem AAA-ATPase domain"/>
    <property type="match status" value="1"/>
</dbReference>
<accession>A0A9P6QBK5</accession>
<evidence type="ECO:0000256" key="16">
    <source>
        <dbReference type="ARBA" id="ARBA00053349"/>
    </source>
</evidence>
<keyword evidence="5" id="KW-0132">Cell division</keyword>
<dbReference type="EMBL" id="JAAAJA010000055">
    <property type="protein sequence ID" value="KAG0264201.1"/>
    <property type="molecule type" value="Genomic_DNA"/>
</dbReference>
<evidence type="ECO:0000256" key="17">
    <source>
        <dbReference type="ARBA" id="ARBA00081399"/>
    </source>
</evidence>
<evidence type="ECO:0000256" key="3">
    <source>
        <dbReference type="ARBA" id="ARBA00022473"/>
    </source>
</evidence>
<comment type="caution">
    <text evidence="21">The sequence shown here is derived from an EMBL/GenBank/DDBJ whole genome shotgun (WGS) entry which is preliminary data.</text>
</comment>
<dbReference type="Gene3D" id="3.40.50.300">
    <property type="entry name" value="P-loop containing nucleotide triphosphate hydrolases"/>
    <property type="match status" value="1"/>
</dbReference>
<dbReference type="OrthoDB" id="5857104at2759"/>
<dbReference type="GO" id="GO:0016787">
    <property type="term" value="F:hydrolase activity"/>
    <property type="evidence" value="ECO:0007669"/>
    <property type="project" value="UniProtKB-KW"/>
</dbReference>
<dbReference type="FunFam" id="3.40.50.300:FF:000577">
    <property type="entry name" value="lymphoid-specific helicase isoform X1"/>
    <property type="match status" value="1"/>
</dbReference>
<dbReference type="GO" id="GO:0031508">
    <property type="term" value="P:pericentric heterochromatin formation"/>
    <property type="evidence" value="ECO:0007669"/>
    <property type="project" value="TreeGrafter"/>
</dbReference>
<dbReference type="GO" id="GO:0044027">
    <property type="term" value="P:negative regulation of gene expression via chromosomal CpG island methylation"/>
    <property type="evidence" value="ECO:0007669"/>
    <property type="project" value="TreeGrafter"/>
</dbReference>
<dbReference type="GO" id="GO:0005634">
    <property type="term" value="C:nucleus"/>
    <property type="evidence" value="ECO:0007669"/>
    <property type="project" value="UniProtKB-SubCell"/>
</dbReference>
<dbReference type="GO" id="GO:0051301">
    <property type="term" value="P:cell division"/>
    <property type="evidence" value="ECO:0007669"/>
    <property type="project" value="UniProtKB-KW"/>
</dbReference>
<keyword evidence="3" id="KW-0217">Developmental protein</keyword>
<dbReference type="GO" id="GO:0004386">
    <property type="term" value="F:helicase activity"/>
    <property type="evidence" value="ECO:0007669"/>
    <property type="project" value="UniProtKB-KW"/>
</dbReference>
<evidence type="ECO:0000256" key="6">
    <source>
        <dbReference type="ARBA" id="ARBA00022741"/>
    </source>
</evidence>
<evidence type="ECO:0000256" key="4">
    <source>
        <dbReference type="ARBA" id="ARBA00022553"/>
    </source>
</evidence>
<evidence type="ECO:0000256" key="9">
    <source>
        <dbReference type="ARBA" id="ARBA00022806"/>
    </source>
</evidence>
<keyword evidence="12" id="KW-0175">Coiled coil</keyword>
<keyword evidence="13" id="KW-0804">Transcription</keyword>
<keyword evidence="22" id="KW-1185">Reference proteome</keyword>
<evidence type="ECO:0000256" key="10">
    <source>
        <dbReference type="ARBA" id="ARBA00022840"/>
    </source>
</evidence>
<feature type="compositionally biased region" description="Polar residues" evidence="18">
    <location>
        <begin position="1"/>
        <end position="10"/>
    </location>
</feature>
<dbReference type="Proteomes" id="UP000726737">
    <property type="component" value="Unassembled WGS sequence"/>
</dbReference>
<keyword evidence="15" id="KW-0131">Cell cycle</keyword>
<reference evidence="21" key="1">
    <citation type="journal article" date="2020" name="Fungal Divers.">
        <title>Resolving the Mortierellaceae phylogeny through synthesis of multi-gene phylogenetics and phylogenomics.</title>
        <authorList>
            <person name="Vandepol N."/>
            <person name="Liber J."/>
            <person name="Desiro A."/>
            <person name="Na H."/>
            <person name="Kennedy M."/>
            <person name="Barry K."/>
            <person name="Grigoriev I.V."/>
            <person name="Miller A.N."/>
            <person name="O'Donnell K."/>
            <person name="Stajich J.E."/>
            <person name="Bonito G."/>
        </authorList>
    </citation>
    <scope>NUCLEOTIDE SEQUENCE</scope>
    <source>
        <strain evidence="21">KOD948</strain>
    </source>
</reference>
<dbReference type="PANTHER" id="PTHR47161">
    <property type="entry name" value="LYMPHOID-SPECIFIC HELICASE"/>
    <property type="match status" value="1"/>
</dbReference>
<dbReference type="AlphaFoldDB" id="A0A9P6QBK5"/>
<comment type="subcellular location">
    <subcellularLocation>
        <location evidence="1">Nucleus</location>
    </subcellularLocation>
</comment>
<evidence type="ECO:0000256" key="18">
    <source>
        <dbReference type="SAM" id="MobiDB-lite"/>
    </source>
</evidence>
<organism evidence="21 22">
    <name type="scientific">Mortierella polycephala</name>
    <dbReference type="NCBI Taxonomy" id="41804"/>
    <lineage>
        <taxon>Eukaryota</taxon>
        <taxon>Fungi</taxon>
        <taxon>Fungi incertae sedis</taxon>
        <taxon>Mucoromycota</taxon>
        <taxon>Mortierellomycotina</taxon>
        <taxon>Mortierellomycetes</taxon>
        <taxon>Mortierellales</taxon>
        <taxon>Mortierellaceae</taxon>
        <taxon>Mortierella</taxon>
    </lineage>
</organism>
<dbReference type="SMART" id="SM00487">
    <property type="entry name" value="DEXDc"/>
    <property type="match status" value="1"/>
</dbReference>